<gene>
    <name evidence="1" type="ORF">MES5069_30247</name>
</gene>
<dbReference type="EMBL" id="CAKXZT010000124">
    <property type="protein sequence ID" value="CAH2401937.1"/>
    <property type="molecule type" value="Genomic_DNA"/>
</dbReference>
<sequence length="62" mass="6830">MRVCWPKRGGAMLAIDPNLIDRYLTVDHPTQSSARALIDSHAEFRTATATKPGFSASDGRDR</sequence>
<protein>
    <submittedName>
        <fullName evidence="1">Uncharacterized protein</fullName>
    </submittedName>
</protein>
<name>A0ABM9E046_9HYPH</name>
<evidence type="ECO:0000313" key="2">
    <source>
        <dbReference type="Proteomes" id="UP001153050"/>
    </source>
</evidence>
<reference evidence="1 2" key="1">
    <citation type="submission" date="2022-03" db="EMBL/GenBank/DDBJ databases">
        <authorList>
            <person name="Brunel B."/>
        </authorList>
    </citation>
    <scope>NUCLEOTIDE SEQUENCE [LARGE SCALE GENOMIC DNA]</scope>
    <source>
        <strain evidence="1">STM5069sample</strain>
    </source>
</reference>
<dbReference type="Proteomes" id="UP001153050">
    <property type="component" value="Unassembled WGS sequence"/>
</dbReference>
<organism evidence="1 2">
    <name type="scientific">Mesorhizobium escarrei</name>
    <dbReference type="NCBI Taxonomy" id="666018"/>
    <lineage>
        <taxon>Bacteria</taxon>
        <taxon>Pseudomonadati</taxon>
        <taxon>Pseudomonadota</taxon>
        <taxon>Alphaproteobacteria</taxon>
        <taxon>Hyphomicrobiales</taxon>
        <taxon>Phyllobacteriaceae</taxon>
        <taxon>Mesorhizobium</taxon>
    </lineage>
</organism>
<comment type="caution">
    <text evidence="1">The sequence shown here is derived from an EMBL/GenBank/DDBJ whole genome shotgun (WGS) entry which is preliminary data.</text>
</comment>
<accession>A0ABM9E046</accession>
<keyword evidence="2" id="KW-1185">Reference proteome</keyword>
<proteinExistence type="predicted"/>
<evidence type="ECO:0000313" key="1">
    <source>
        <dbReference type="EMBL" id="CAH2401937.1"/>
    </source>
</evidence>